<reference evidence="2 3" key="1">
    <citation type="submission" date="2016-10" db="EMBL/GenBank/DDBJ databases">
        <authorList>
            <person name="de Groot N.N."/>
        </authorList>
    </citation>
    <scope>NUCLEOTIDE SEQUENCE [LARGE SCALE GENOMIC DNA]</scope>
    <source>
        <strain evidence="2 3">DSM 16619</strain>
    </source>
</reference>
<dbReference type="RefSeq" id="WP_139160486.1">
    <property type="nucleotide sequence ID" value="NZ_FMZC01000022.1"/>
</dbReference>
<feature type="transmembrane region" description="Helical" evidence="1">
    <location>
        <begin position="43"/>
        <end position="63"/>
    </location>
</feature>
<sequence>MKRFLYATCGALGSVILSYLIVNAFSYWYGPRYIKSDSDINTVFLWSLIFMAFCLVLGAIFGYRQGRPRKV</sequence>
<keyword evidence="3" id="KW-1185">Reference proteome</keyword>
<keyword evidence="1" id="KW-0472">Membrane</keyword>
<dbReference type="Proteomes" id="UP000198781">
    <property type="component" value="Unassembled WGS sequence"/>
</dbReference>
<evidence type="ECO:0000313" key="3">
    <source>
        <dbReference type="Proteomes" id="UP000198781"/>
    </source>
</evidence>
<protein>
    <submittedName>
        <fullName evidence="2">Uncharacterized protein</fullName>
    </submittedName>
</protein>
<feature type="transmembrane region" description="Helical" evidence="1">
    <location>
        <begin position="5"/>
        <end position="28"/>
    </location>
</feature>
<evidence type="ECO:0000313" key="2">
    <source>
        <dbReference type="EMBL" id="SDE60356.1"/>
    </source>
</evidence>
<gene>
    <name evidence="2" type="ORF">SAMN05192589_12234</name>
</gene>
<dbReference type="EMBL" id="FMZC01000022">
    <property type="protein sequence ID" value="SDE60356.1"/>
    <property type="molecule type" value="Genomic_DNA"/>
</dbReference>
<proteinExistence type="predicted"/>
<evidence type="ECO:0000256" key="1">
    <source>
        <dbReference type="SAM" id="Phobius"/>
    </source>
</evidence>
<accession>A0A1G7EA77</accession>
<organism evidence="2 3">
    <name type="scientific">Paracidovorax valerianellae</name>
    <dbReference type="NCBI Taxonomy" id="187868"/>
    <lineage>
        <taxon>Bacteria</taxon>
        <taxon>Pseudomonadati</taxon>
        <taxon>Pseudomonadota</taxon>
        <taxon>Betaproteobacteria</taxon>
        <taxon>Burkholderiales</taxon>
        <taxon>Comamonadaceae</taxon>
        <taxon>Paracidovorax</taxon>
    </lineage>
</organism>
<keyword evidence="1" id="KW-1133">Transmembrane helix</keyword>
<dbReference type="AlphaFoldDB" id="A0A1G7EA77"/>
<keyword evidence="1" id="KW-0812">Transmembrane</keyword>
<dbReference type="OrthoDB" id="8856471at2"/>
<name>A0A1G7EA77_9BURK</name>